<proteinExistence type="predicted"/>
<evidence type="ECO:0000313" key="2">
    <source>
        <dbReference type="EMBL" id="KYC37347.1"/>
    </source>
</evidence>
<feature type="transmembrane region" description="Helical" evidence="1">
    <location>
        <begin position="125"/>
        <end position="148"/>
    </location>
</feature>
<feature type="transmembrane region" description="Helical" evidence="1">
    <location>
        <begin position="154"/>
        <end position="175"/>
    </location>
</feature>
<reference evidence="2 3" key="1">
    <citation type="journal article" date="2013" name="Genome Biol. Evol.">
        <title>Genomes of Stigonematalean cyanobacteria (subsection V) and the evolution of oxygenic photosynthesis from prokaryotes to plastids.</title>
        <authorList>
            <person name="Dagan T."/>
            <person name="Roettger M."/>
            <person name="Stucken K."/>
            <person name="Landan G."/>
            <person name="Koch R."/>
            <person name="Major P."/>
            <person name="Gould S.B."/>
            <person name="Goremykin V.V."/>
            <person name="Rippka R."/>
            <person name="Tandeau de Marsac N."/>
            <person name="Gugger M."/>
            <person name="Lockhart P.J."/>
            <person name="Allen J.F."/>
            <person name="Brune I."/>
            <person name="Maus I."/>
            <person name="Puhler A."/>
            <person name="Martin W.F."/>
        </authorList>
    </citation>
    <scope>NUCLEOTIDE SEQUENCE [LARGE SCALE GENOMIC DNA]</scope>
    <source>
        <strain evidence="2 3">PCC 7110</strain>
    </source>
</reference>
<feature type="transmembrane region" description="Helical" evidence="1">
    <location>
        <begin position="59"/>
        <end position="83"/>
    </location>
</feature>
<keyword evidence="3" id="KW-1185">Reference proteome</keyword>
<accession>A0A139WY25</accession>
<feature type="transmembrane region" description="Helical" evidence="1">
    <location>
        <begin position="30"/>
        <end position="50"/>
    </location>
</feature>
<keyword evidence="1" id="KW-0472">Membrane</keyword>
<name>A0A139WY25_9CYAN</name>
<dbReference type="RefSeq" id="WP_017747446.1">
    <property type="nucleotide sequence ID" value="NZ_KQ976354.1"/>
</dbReference>
<dbReference type="EMBL" id="ANNX02000047">
    <property type="protein sequence ID" value="KYC37347.1"/>
    <property type="molecule type" value="Genomic_DNA"/>
</dbReference>
<organism evidence="2 3">
    <name type="scientific">Scytonema hofmannii PCC 7110</name>
    <dbReference type="NCBI Taxonomy" id="128403"/>
    <lineage>
        <taxon>Bacteria</taxon>
        <taxon>Bacillati</taxon>
        <taxon>Cyanobacteriota</taxon>
        <taxon>Cyanophyceae</taxon>
        <taxon>Nostocales</taxon>
        <taxon>Scytonemataceae</taxon>
        <taxon>Scytonema</taxon>
    </lineage>
</organism>
<comment type="caution">
    <text evidence="2">The sequence shown here is derived from an EMBL/GenBank/DDBJ whole genome shotgun (WGS) entry which is preliminary data.</text>
</comment>
<sequence length="180" mass="19350">MKFTLQWVIATFGGFLLSLLLIEIGEKPDINVLQGVVGGLLVALPQAFILRGRLKNPWLWVWSSLAGWVFVTTAGIGAVGWMVLSTQVLLLRVVYGMILGAIAGFSMGLAHWFAIQQHSPLALQWVLISSVSWALGVGIGSTVGGLLYHLTQLFLGEVVGLAVTWFVVAVFTGVYGGKIL</sequence>
<dbReference type="OrthoDB" id="510168at2"/>
<evidence type="ECO:0000313" key="3">
    <source>
        <dbReference type="Proteomes" id="UP000076925"/>
    </source>
</evidence>
<dbReference type="AlphaFoldDB" id="A0A139WY25"/>
<feature type="transmembrane region" description="Helical" evidence="1">
    <location>
        <begin position="7"/>
        <end position="24"/>
    </location>
</feature>
<feature type="transmembrane region" description="Helical" evidence="1">
    <location>
        <begin position="89"/>
        <end position="113"/>
    </location>
</feature>
<keyword evidence="1" id="KW-0812">Transmembrane</keyword>
<dbReference type="Proteomes" id="UP000076925">
    <property type="component" value="Unassembled WGS sequence"/>
</dbReference>
<gene>
    <name evidence="2" type="ORF">WA1_47950</name>
</gene>
<evidence type="ECO:0000256" key="1">
    <source>
        <dbReference type="SAM" id="Phobius"/>
    </source>
</evidence>
<protein>
    <submittedName>
        <fullName evidence="2">Uncharacterized protein</fullName>
    </submittedName>
</protein>
<keyword evidence="1" id="KW-1133">Transmembrane helix</keyword>